<dbReference type="EMBL" id="JBHTFQ010000003">
    <property type="protein sequence ID" value="MFC7704046.1"/>
    <property type="molecule type" value="Genomic_DNA"/>
</dbReference>
<sequence length="131" mass="14430">MTLPPSPESFARAFSDAFTARDAPRMAALFAPEADFITPEHGWWEGQKAITEGHLQGFAGVWRKARLVTGKGRARELAPGLVQVWQRYILSGLLRPDGSEAPRRAVIYGFVLRKTKTGWQALSAQAVHGVD</sequence>
<organism evidence="2 3">
    <name type="scientific">Plastorhodobacter daqingensis</name>
    <dbReference type="NCBI Taxonomy" id="1387281"/>
    <lineage>
        <taxon>Bacteria</taxon>
        <taxon>Pseudomonadati</taxon>
        <taxon>Pseudomonadota</taxon>
        <taxon>Alphaproteobacteria</taxon>
        <taxon>Rhodobacterales</taxon>
        <taxon>Paracoccaceae</taxon>
        <taxon>Plastorhodobacter</taxon>
    </lineage>
</organism>
<accession>A0ABW2UH90</accession>
<dbReference type="InterPro" id="IPR037401">
    <property type="entry name" value="SnoaL-like"/>
</dbReference>
<name>A0ABW2UH90_9RHOB</name>
<dbReference type="Pfam" id="PF13474">
    <property type="entry name" value="SnoaL_3"/>
    <property type="match status" value="1"/>
</dbReference>
<dbReference type="SUPFAM" id="SSF54427">
    <property type="entry name" value="NTF2-like"/>
    <property type="match status" value="1"/>
</dbReference>
<proteinExistence type="predicted"/>
<dbReference type="RefSeq" id="WP_377401554.1">
    <property type="nucleotide sequence ID" value="NZ_JBHTFQ010000003.1"/>
</dbReference>
<evidence type="ECO:0000313" key="2">
    <source>
        <dbReference type="EMBL" id="MFC7704046.1"/>
    </source>
</evidence>
<dbReference type="Proteomes" id="UP001596516">
    <property type="component" value="Unassembled WGS sequence"/>
</dbReference>
<feature type="domain" description="SnoaL-like" evidence="1">
    <location>
        <begin position="10"/>
        <end position="121"/>
    </location>
</feature>
<gene>
    <name evidence="2" type="ORF">ACFQXB_07560</name>
</gene>
<comment type="caution">
    <text evidence="2">The sequence shown here is derived from an EMBL/GenBank/DDBJ whole genome shotgun (WGS) entry which is preliminary data.</text>
</comment>
<protein>
    <submittedName>
        <fullName evidence="2">YybH family protein</fullName>
    </submittedName>
</protein>
<evidence type="ECO:0000313" key="3">
    <source>
        <dbReference type="Proteomes" id="UP001596516"/>
    </source>
</evidence>
<dbReference type="InterPro" id="IPR032710">
    <property type="entry name" value="NTF2-like_dom_sf"/>
</dbReference>
<dbReference type="InterPro" id="IPR011944">
    <property type="entry name" value="Steroid_delta5-4_isomerase"/>
</dbReference>
<keyword evidence="3" id="KW-1185">Reference proteome</keyword>
<evidence type="ECO:0000259" key="1">
    <source>
        <dbReference type="Pfam" id="PF13474"/>
    </source>
</evidence>
<reference evidence="3" key="1">
    <citation type="journal article" date="2019" name="Int. J. Syst. Evol. Microbiol.">
        <title>The Global Catalogue of Microorganisms (GCM) 10K type strain sequencing project: providing services to taxonomists for standard genome sequencing and annotation.</title>
        <authorList>
            <consortium name="The Broad Institute Genomics Platform"/>
            <consortium name="The Broad Institute Genome Sequencing Center for Infectious Disease"/>
            <person name="Wu L."/>
            <person name="Ma J."/>
        </authorList>
    </citation>
    <scope>NUCLEOTIDE SEQUENCE [LARGE SCALE GENOMIC DNA]</scope>
    <source>
        <strain evidence="3">CGMCC 1.12750</strain>
    </source>
</reference>
<dbReference type="NCBIfam" id="TIGR02246">
    <property type="entry name" value="SgcJ/EcaC family oxidoreductase"/>
    <property type="match status" value="1"/>
</dbReference>
<dbReference type="Gene3D" id="3.10.450.50">
    <property type="match status" value="1"/>
</dbReference>